<keyword evidence="2" id="KW-0812">Transmembrane</keyword>
<dbReference type="InterPro" id="IPR008780">
    <property type="entry name" value="Plasmodium_Vir"/>
</dbReference>
<evidence type="ECO:0000313" key="6">
    <source>
        <dbReference type="Proteomes" id="UP000078555"/>
    </source>
</evidence>
<dbReference type="EMBL" id="FLRD01001153">
    <property type="protein sequence ID" value="SBT56649.1"/>
    <property type="molecule type" value="Genomic_DNA"/>
</dbReference>
<gene>
    <name evidence="4" type="ORF">POVWA1_077500</name>
    <name evidence="3" type="ORF">POVWA2_053850</name>
</gene>
<organism evidence="3 5">
    <name type="scientific">Plasmodium ovale wallikeri</name>
    <dbReference type="NCBI Taxonomy" id="864142"/>
    <lineage>
        <taxon>Eukaryota</taxon>
        <taxon>Sar</taxon>
        <taxon>Alveolata</taxon>
        <taxon>Apicomplexa</taxon>
        <taxon>Aconoidasida</taxon>
        <taxon>Haemosporida</taxon>
        <taxon>Plasmodiidae</taxon>
        <taxon>Plasmodium</taxon>
        <taxon>Plasmodium (Plasmodium)</taxon>
    </lineage>
</organism>
<evidence type="ECO:0000313" key="3">
    <source>
        <dbReference type="EMBL" id="SBT47324.1"/>
    </source>
</evidence>
<evidence type="ECO:0000256" key="1">
    <source>
        <dbReference type="SAM" id="MobiDB-lite"/>
    </source>
</evidence>
<proteinExistence type="predicted"/>
<keyword evidence="2" id="KW-1133">Transmembrane helix</keyword>
<name>A0A1A8ZTW9_PLAOA</name>
<evidence type="ECO:0000256" key="2">
    <source>
        <dbReference type="SAM" id="Phobius"/>
    </source>
</evidence>
<dbReference type="AlphaFoldDB" id="A0A1A8ZTW9"/>
<sequence>MALKKPDYEIFGDLVKYELKESEIQENSSESVNFFCNAILRLPGSTTDAVNLCKKFVHFFTILNLAYSDPTTTVNSNKYREYLNYWLNSQVRARNISATMKSSFYRYLINNYSKYGTGDKLKDKIYHIDDTYFFRINLLYQLYKIYNELNIGKNKNCSKSIDDFKTCYTVAWKKCFSDKDDNFCSALDGFKKLYESRKNSILTVCSKEGLSSLPQLVQPQLFNDADDGAENIGNHLIMSKINNATVGLSKIKSLKYPKLYELLSLRYNFLLVYYEDEKRCYMMKILREFFLYCNEHRGISNLLSFYKEFFREFYNKNKVEYNQIFNYCSSSTNTPPKEYCTDYLYCSKEFEKHLSTIKDIEEKHFDNGAEALHWLISDNASDSIILQLGKDNNILSNITPMLVGTAAGGLLILFFLYKFSPFGSWFHSKILKNDETLYNFNEESDQYLFENNSEHETNNPNNAKIHLSYNPA</sequence>
<dbReference type="EMBL" id="FLRE01000187">
    <property type="protein sequence ID" value="SBT47324.1"/>
    <property type="molecule type" value="Genomic_DNA"/>
</dbReference>
<dbReference type="Pfam" id="PF05795">
    <property type="entry name" value="Plasmodium_Vir"/>
    <property type="match status" value="1"/>
</dbReference>
<reference evidence="3" key="1">
    <citation type="submission" date="2016-05" db="EMBL/GenBank/DDBJ databases">
        <authorList>
            <person name="Lavstsen T."/>
            <person name="Jespersen J.S."/>
        </authorList>
    </citation>
    <scope>NUCLEOTIDE SEQUENCE [LARGE SCALE GENOMIC DNA]</scope>
</reference>
<keyword evidence="2" id="KW-0472">Membrane</keyword>
<feature type="region of interest" description="Disordered" evidence="1">
    <location>
        <begin position="453"/>
        <end position="472"/>
    </location>
</feature>
<dbReference type="Proteomes" id="UP000078555">
    <property type="component" value="Unassembled WGS sequence"/>
</dbReference>
<accession>A0A1A8ZTW9</accession>
<evidence type="ECO:0000313" key="5">
    <source>
        <dbReference type="Proteomes" id="UP000078550"/>
    </source>
</evidence>
<reference evidence="5 6" key="2">
    <citation type="submission" date="2016-05" db="EMBL/GenBank/DDBJ databases">
        <authorList>
            <person name="Naeem Raeece"/>
        </authorList>
    </citation>
    <scope>NUCLEOTIDE SEQUENCE [LARGE SCALE GENOMIC DNA]</scope>
</reference>
<keyword evidence="6" id="KW-1185">Reference proteome</keyword>
<protein>
    <submittedName>
        <fullName evidence="3">PIR Superfamily Protein</fullName>
    </submittedName>
</protein>
<dbReference type="Proteomes" id="UP000078550">
    <property type="component" value="Unassembled WGS sequence"/>
</dbReference>
<feature type="transmembrane region" description="Helical" evidence="2">
    <location>
        <begin position="398"/>
        <end position="417"/>
    </location>
</feature>
<evidence type="ECO:0000313" key="4">
    <source>
        <dbReference type="EMBL" id="SBT56649.1"/>
    </source>
</evidence>